<feature type="region of interest" description="Disordered" evidence="1">
    <location>
        <begin position="602"/>
        <end position="636"/>
    </location>
</feature>
<dbReference type="InterPro" id="IPR028082">
    <property type="entry name" value="Peripla_BP_I"/>
</dbReference>
<evidence type="ECO:0000313" key="5">
    <source>
        <dbReference type="Proteomes" id="UP000815325"/>
    </source>
</evidence>
<feature type="region of interest" description="Disordered" evidence="1">
    <location>
        <begin position="657"/>
        <end position="692"/>
    </location>
</feature>
<feature type="compositionally biased region" description="Polar residues" evidence="1">
    <location>
        <begin position="657"/>
        <end position="666"/>
    </location>
</feature>
<dbReference type="EMBL" id="MU070229">
    <property type="protein sequence ID" value="KAF5828898.1"/>
    <property type="molecule type" value="Genomic_DNA"/>
</dbReference>
<name>A0ABQ7G2U1_DUNSA</name>
<keyword evidence="2" id="KW-0472">Membrane</keyword>
<dbReference type="Gene3D" id="3.40.50.2300">
    <property type="match status" value="2"/>
</dbReference>
<gene>
    <name evidence="4" type="ORF">DUNSADRAFT_16843</name>
</gene>
<sequence>MVWEIVHPYVVSIIARDRGFERLVFGFLRSLGTSYRLMQGRLAWLGLVQAVLLCATCQRELTFKVGSVMKRANDVPQCPGTESMVQGFLVPVERLNSGTNHGVDGLITKVSLKDRNGQEFRIKFDYVNREPSACVTEEHNKEVERLIQEDKIHFLLGNTHFAFSEAKIANEAKKLTYHCCFETDELFKLDYPYVFGIANLADSETHQALTSMALEDSIAKLFIFYTKDFRYATQACENAVSYASSQLRRMSSKFQVLKQLHYTSANISSNPSFYDSVIVEEALHSGATAVLGCDNTLNGFAIARALGRIKHRLKAIFLTLSPGHPEFAEAVGPEITEHILTSSSWHPKMLGQGDSFFGRPEQYASAYQEATGSLPYFVPALASATVVSLLFAIESAFNDCEFIDPANLDADRLLYDSNAIRCPNSTSMVPGSVLPTTGYDMLLKSLSAQSMSTFLGNVEFNHFRRNIAHDPVVLQVQNGVPEIVLPLEQASQKLIMPIPDPAEKSEIGALEKDTFIVVVVVVIAGTLILLSALLLVFFFRRQHAQTIESLLTIEPEQLQIINLPVQLGTTWESGKARLRNTLVALEPLREIKYTSGEAASPNRSFLTTRQSHLADSKRKRSCGGESEAASSGHLTKPQILDDIDLESLQHEACTQDTCTTSRSVNGESLHGTSVHGGSFSQRRPATSPSMPPIHSVSTQSLSNNLPAMSLPSLAALGAPLVPKRDRPQSNALNQRQVLDLVWRSKNLQHPSVVPVVGVMWSLPGMPANIPVLVTECCELGSLTSVLDNQTMELDFLKQLDITKDLADALAYLHAQDKPYLRPALTSKLAGVQLNKLVRAKLRVPLTAFLSVQGNFDASHRHSGCLR</sequence>
<evidence type="ECO:0000256" key="1">
    <source>
        <dbReference type="SAM" id="MobiDB-lite"/>
    </source>
</evidence>
<proteinExistence type="predicted"/>
<feature type="domain" description="Serine-threonine/tyrosine-protein kinase catalytic" evidence="3">
    <location>
        <begin position="743"/>
        <end position="815"/>
    </location>
</feature>
<organism evidence="4 5">
    <name type="scientific">Dunaliella salina</name>
    <name type="common">Green alga</name>
    <name type="synonym">Protococcus salinus</name>
    <dbReference type="NCBI Taxonomy" id="3046"/>
    <lineage>
        <taxon>Eukaryota</taxon>
        <taxon>Viridiplantae</taxon>
        <taxon>Chlorophyta</taxon>
        <taxon>core chlorophytes</taxon>
        <taxon>Chlorophyceae</taxon>
        <taxon>CS clade</taxon>
        <taxon>Chlamydomonadales</taxon>
        <taxon>Dunaliellaceae</taxon>
        <taxon>Dunaliella</taxon>
    </lineage>
</organism>
<dbReference type="Pfam" id="PF07714">
    <property type="entry name" value="PK_Tyr_Ser-Thr"/>
    <property type="match status" value="1"/>
</dbReference>
<keyword evidence="2" id="KW-1133">Transmembrane helix</keyword>
<evidence type="ECO:0000259" key="3">
    <source>
        <dbReference type="Pfam" id="PF07714"/>
    </source>
</evidence>
<feature type="compositionally biased region" description="Polar residues" evidence="1">
    <location>
        <begin position="602"/>
        <end position="613"/>
    </location>
</feature>
<dbReference type="InterPro" id="IPR011009">
    <property type="entry name" value="Kinase-like_dom_sf"/>
</dbReference>
<dbReference type="SUPFAM" id="SSF56112">
    <property type="entry name" value="Protein kinase-like (PK-like)"/>
    <property type="match status" value="1"/>
</dbReference>
<protein>
    <recommendedName>
        <fullName evidence="3">Serine-threonine/tyrosine-protein kinase catalytic domain-containing protein</fullName>
    </recommendedName>
</protein>
<feature type="compositionally biased region" description="Polar residues" evidence="1">
    <location>
        <begin position="678"/>
        <end position="688"/>
    </location>
</feature>
<keyword evidence="2" id="KW-0812">Transmembrane</keyword>
<feature type="transmembrane region" description="Helical" evidence="2">
    <location>
        <begin position="515"/>
        <end position="539"/>
    </location>
</feature>
<dbReference type="SUPFAM" id="SSF53822">
    <property type="entry name" value="Periplasmic binding protein-like I"/>
    <property type="match status" value="1"/>
</dbReference>
<feature type="compositionally biased region" description="Low complexity" evidence="1">
    <location>
        <begin position="623"/>
        <end position="632"/>
    </location>
</feature>
<comment type="caution">
    <text evidence="4">The sequence shown here is derived from an EMBL/GenBank/DDBJ whole genome shotgun (WGS) entry which is preliminary data.</text>
</comment>
<dbReference type="Proteomes" id="UP000815325">
    <property type="component" value="Unassembled WGS sequence"/>
</dbReference>
<dbReference type="Gene3D" id="1.10.510.10">
    <property type="entry name" value="Transferase(Phosphotransferase) domain 1"/>
    <property type="match status" value="1"/>
</dbReference>
<evidence type="ECO:0000313" key="4">
    <source>
        <dbReference type="EMBL" id="KAF5828898.1"/>
    </source>
</evidence>
<evidence type="ECO:0000256" key="2">
    <source>
        <dbReference type="SAM" id="Phobius"/>
    </source>
</evidence>
<dbReference type="InterPro" id="IPR001245">
    <property type="entry name" value="Ser-Thr/Tyr_kinase_cat_dom"/>
</dbReference>
<keyword evidence="5" id="KW-1185">Reference proteome</keyword>
<reference evidence="4" key="1">
    <citation type="submission" date="2017-08" db="EMBL/GenBank/DDBJ databases">
        <authorList>
            <person name="Polle J.E."/>
            <person name="Barry K."/>
            <person name="Cushman J."/>
            <person name="Schmutz J."/>
            <person name="Tran D."/>
            <person name="Hathwaick L.T."/>
            <person name="Yim W.C."/>
            <person name="Jenkins J."/>
            <person name="Mckie-Krisberg Z.M."/>
            <person name="Prochnik S."/>
            <person name="Lindquist E."/>
            <person name="Dockter R.B."/>
            <person name="Adam C."/>
            <person name="Molina H."/>
            <person name="Bunkerborg J."/>
            <person name="Jin E."/>
            <person name="Buchheim M."/>
            <person name="Magnuson J."/>
        </authorList>
    </citation>
    <scope>NUCLEOTIDE SEQUENCE</scope>
    <source>
        <strain evidence="4">CCAP 19/18</strain>
    </source>
</reference>
<accession>A0ABQ7G2U1</accession>